<sequence length="154" mass="17587">MGLTLDGPRVGFTWLPTKMDPNGAAMYLGLPLVNGRLTKEQWDPLIERFERILSDWKGKMLSWGGILTLLQAVLTNLPLYYLLVFRLSARVLHRIDQNRRRFLSQGGETDRKAPHMVDWESVGVEMVIEEIVDLDALKKDRYRGVGMGTVDGHH</sequence>
<gene>
    <name evidence="2" type="ORF">QJS10_CPB12g00805</name>
</gene>
<comment type="caution">
    <text evidence="2">The sequence shown here is derived from an EMBL/GenBank/DDBJ whole genome shotgun (WGS) entry which is preliminary data.</text>
</comment>
<dbReference type="EMBL" id="JAUJYO010000012">
    <property type="protein sequence ID" value="KAK1302939.1"/>
    <property type="molecule type" value="Genomic_DNA"/>
</dbReference>
<keyword evidence="1" id="KW-0472">Membrane</keyword>
<dbReference type="AlphaFoldDB" id="A0AAV9DPJ9"/>
<keyword evidence="3" id="KW-1185">Reference proteome</keyword>
<evidence type="ECO:0000256" key="1">
    <source>
        <dbReference type="SAM" id="Phobius"/>
    </source>
</evidence>
<evidence type="ECO:0000313" key="3">
    <source>
        <dbReference type="Proteomes" id="UP001180020"/>
    </source>
</evidence>
<protein>
    <submittedName>
        <fullName evidence="2">Uncharacterized protein</fullName>
    </submittedName>
</protein>
<proteinExistence type="predicted"/>
<organism evidence="2 3">
    <name type="scientific">Acorus calamus</name>
    <name type="common">Sweet flag</name>
    <dbReference type="NCBI Taxonomy" id="4465"/>
    <lineage>
        <taxon>Eukaryota</taxon>
        <taxon>Viridiplantae</taxon>
        <taxon>Streptophyta</taxon>
        <taxon>Embryophyta</taxon>
        <taxon>Tracheophyta</taxon>
        <taxon>Spermatophyta</taxon>
        <taxon>Magnoliopsida</taxon>
        <taxon>Liliopsida</taxon>
        <taxon>Acoraceae</taxon>
        <taxon>Acorus</taxon>
    </lineage>
</organism>
<dbReference type="Proteomes" id="UP001180020">
    <property type="component" value="Unassembled WGS sequence"/>
</dbReference>
<keyword evidence="1" id="KW-1133">Transmembrane helix</keyword>
<keyword evidence="1" id="KW-0812">Transmembrane</keyword>
<evidence type="ECO:0000313" key="2">
    <source>
        <dbReference type="EMBL" id="KAK1302939.1"/>
    </source>
</evidence>
<dbReference type="PANTHER" id="PTHR33116:SF78">
    <property type="entry name" value="OS12G0587133 PROTEIN"/>
    <property type="match status" value="1"/>
</dbReference>
<name>A0AAV9DPJ9_ACOCL</name>
<feature type="transmembrane region" description="Helical" evidence="1">
    <location>
        <begin position="60"/>
        <end position="84"/>
    </location>
</feature>
<accession>A0AAV9DPJ9</accession>
<reference evidence="2" key="1">
    <citation type="journal article" date="2023" name="Nat. Commun.">
        <title>Diploid and tetraploid genomes of Acorus and the evolution of monocots.</title>
        <authorList>
            <person name="Ma L."/>
            <person name="Liu K.W."/>
            <person name="Li Z."/>
            <person name="Hsiao Y.Y."/>
            <person name="Qi Y."/>
            <person name="Fu T."/>
            <person name="Tang G.D."/>
            <person name="Zhang D."/>
            <person name="Sun W.H."/>
            <person name="Liu D.K."/>
            <person name="Li Y."/>
            <person name="Chen G.Z."/>
            <person name="Liu X.D."/>
            <person name="Liao X.Y."/>
            <person name="Jiang Y.T."/>
            <person name="Yu X."/>
            <person name="Hao Y."/>
            <person name="Huang J."/>
            <person name="Zhao X.W."/>
            <person name="Ke S."/>
            <person name="Chen Y.Y."/>
            <person name="Wu W.L."/>
            <person name="Hsu J.L."/>
            <person name="Lin Y.F."/>
            <person name="Huang M.D."/>
            <person name="Li C.Y."/>
            <person name="Huang L."/>
            <person name="Wang Z.W."/>
            <person name="Zhao X."/>
            <person name="Zhong W.Y."/>
            <person name="Peng D.H."/>
            <person name="Ahmad S."/>
            <person name="Lan S."/>
            <person name="Zhang J.S."/>
            <person name="Tsai W.C."/>
            <person name="Van de Peer Y."/>
            <person name="Liu Z.J."/>
        </authorList>
    </citation>
    <scope>NUCLEOTIDE SEQUENCE</scope>
    <source>
        <strain evidence="2">CP</strain>
    </source>
</reference>
<reference evidence="2" key="2">
    <citation type="submission" date="2023-06" db="EMBL/GenBank/DDBJ databases">
        <authorList>
            <person name="Ma L."/>
            <person name="Liu K.-W."/>
            <person name="Li Z."/>
            <person name="Hsiao Y.-Y."/>
            <person name="Qi Y."/>
            <person name="Fu T."/>
            <person name="Tang G."/>
            <person name="Zhang D."/>
            <person name="Sun W.-H."/>
            <person name="Liu D.-K."/>
            <person name="Li Y."/>
            <person name="Chen G.-Z."/>
            <person name="Liu X.-D."/>
            <person name="Liao X.-Y."/>
            <person name="Jiang Y.-T."/>
            <person name="Yu X."/>
            <person name="Hao Y."/>
            <person name="Huang J."/>
            <person name="Zhao X.-W."/>
            <person name="Ke S."/>
            <person name="Chen Y.-Y."/>
            <person name="Wu W.-L."/>
            <person name="Hsu J.-L."/>
            <person name="Lin Y.-F."/>
            <person name="Huang M.-D."/>
            <person name="Li C.-Y."/>
            <person name="Huang L."/>
            <person name="Wang Z.-W."/>
            <person name="Zhao X."/>
            <person name="Zhong W.-Y."/>
            <person name="Peng D.-H."/>
            <person name="Ahmad S."/>
            <person name="Lan S."/>
            <person name="Zhang J.-S."/>
            <person name="Tsai W.-C."/>
            <person name="Van De Peer Y."/>
            <person name="Liu Z.-J."/>
        </authorList>
    </citation>
    <scope>NUCLEOTIDE SEQUENCE</scope>
    <source>
        <strain evidence="2">CP</strain>
        <tissue evidence="2">Leaves</tissue>
    </source>
</reference>
<dbReference type="PANTHER" id="PTHR33116">
    <property type="entry name" value="REVERSE TRANSCRIPTASE ZINC-BINDING DOMAIN-CONTAINING PROTEIN-RELATED-RELATED"/>
    <property type="match status" value="1"/>
</dbReference>